<gene>
    <name evidence="1" type="ORF">L917_11857</name>
</gene>
<dbReference type="EMBL" id="KI680588">
    <property type="protein sequence ID" value="ETL89151.1"/>
    <property type="molecule type" value="Genomic_DNA"/>
</dbReference>
<reference evidence="1" key="1">
    <citation type="submission" date="2013-11" db="EMBL/GenBank/DDBJ databases">
        <title>The Genome Sequence of Phytophthora parasitica CHvinca01.</title>
        <authorList>
            <consortium name="The Broad Institute Genomics Platform"/>
            <person name="Russ C."/>
            <person name="Tyler B."/>
            <person name="Panabieres F."/>
            <person name="Shan W."/>
            <person name="Tripathy S."/>
            <person name="Grunwald N."/>
            <person name="Machado M."/>
            <person name="Johnson C.S."/>
            <person name="Arredondo F."/>
            <person name="Hong C."/>
            <person name="Coffey M."/>
            <person name="Young S.K."/>
            <person name="Zeng Q."/>
            <person name="Gargeya S."/>
            <person name="Fitzgerald M."/>
            <person name="Abouelleil A."/>
            <person name="Alvarado L."/>
            <person name="Chapman S.B."/>
            <person name="Gainer-Dewar J."/>
            <person name="Goldberg J."/>
            <person name="Griggs A."/>
            <person name="Gujja S."/>
            <person name="Hansen M."/>
            <person name="Howarth C."/>
            <person name="Imamovic A."/>
            <person name="Ireland A."/>
            <person name="Larimer J."/>
            <person name="McCowan C."/>
            <person name="Murphy C."/>
            <person name="Pearson M."/>
            <person name="Poon T.W."/>
            <person name="Priest M."/>
            <person name="Roberts A."/>
            <person name="Saif S."/>
            <person name="Shea T."/>
            <person name="Sykes S."/>
            <person name="Wortman J."/>
            <person name="Nusbaum C."/>
            <person name="Birren B."/>
        </authorList>
    </citation>
    <scope>NUCLEOTIDE SEQUENCE [LARGE SCALE GENOMIC DNA]</scope>
    <source>
        <strain evidence="1">CHvinca01</strain>
    </source>
</reference>
<sequence>ALRELVHQTLSVGHGQDWRGAFQPVSSRREERLERRFDTVEEKKRSEEEEGIL</sequence>
<organism evidence="1">
    <name type="scientific">Phytophthora nicotianae</name>
    <name type="common">Potato buckeye rot agent</name>
    <name type="synonym">Phytophthora parasitica</name>
    <dbReference type="NCBI Taxonomy" id="4792"/>
    <lineage>
        <taxon>Eukaryota</taxon>
        <taxon>Sar</taxon>
        <taxon>Stramenopiles</taxon>
        <taxon>Oomycota</taxon>
        <taxon>Peronosporomycetes</taxon>
        <taxon>Peronosporales</taxon>
        <taxon>Peronosporaceae</taxon>
        <taxon>Phytophthora</taxon>
    </lineage>
</organism>
<evidence type="ECO:0000313" key="1">
    <source>
        <dbReference type="EMBL" id="ETL89151.1"/>
    </source>
</evidence>
<accession>W2KVE3</accession>
<feature type="non-terminal residue" evidence="1">
    <location>
        <position position="1"/>
    </location>
</feature>
<protein>
    <submittedName>
        <fullName evidence="1">Uncharacterized protein</fullName>
    </submittedName>
</protein>
<name>W2KVE3_PHYNI</name>
<dbReference type="Proteomes" id="UP000054423">
    <property type="component" value="Unassembled WGS sequence"/>
</dbReference>
<proteinExistence type="predicted"/>
<dbReference type="AlphaFoldDB" id="W2KVE3"/>